<dbReference type="EMBL" id="PRDL01000001">
    <property type="protein sequence ID" value="MBE8719057.1"/>
    <property type="molecule type" value="Genomic_DNA"/>
</dbReference>
<sequence length="80" mass="9239">MTRLYIGNDGFDSELFAARLQQEIQQLDNRLQVLERENTTATIGRIRECRDQLQNRRAVLSWLRTGTGKTPAMRQASAFL</sequence>
<evidence type="ECO:0000313" key="1">
    <source>
        <dbReference type="EMBL" id="MBE8719057.1"/>
    </source>
</evidence>
<dbReference type="Proteomes" id="UP000652567">
    <property type="component" value="Unassembled WGS sequence"/>
</dbReference>
<proteinExistence type="predicted"/>
<organism evidence="1 2">
    <name type="scientific">Cellvibrio polysaccharolyticus</name>
    <dbReference type="NCBI Taxonomy" id="2082724"/>
    <lineage>
        <taxon>Bacteria</taxon>
        <taxon>Pseudomonadati</taxon>
        <taxon>Pseudomonadota</taxon>
        <taxon>Gammaproteobacteria</taxon>
        <taxon>Cellvibrionales</taxon>
        <taxon>Cellvibrionaceae</taxon>
        <taxon>Cellvibrio</taxon>
    </lineage>
</organism>
<gene>
    <name evidence="1" type="ORF">C4F51_17915</name>
</gene>
<name>A0A928V976_9GAMM</name>
<accession>A0A928V976</accession>
<dbReference type="RefSeq" id="WP_193912121.1">
    <property type="nucleotide sequence ID" value="NZ_PRDL01000001.1"/>
</dbReference>
<protein>
    <submittedName>
        <fullName evidence="1">Uncharacterized protein</fullName>
    </submittedName>
</protein>
<dbReference type="AlphaFoldDB" id="A0A928V976"/>
<comment type="caution">
    <text evidence="1">The sequence shown here is derived from an EMBL/GenBank/DDBJ whole genome shotgun (WGS) entry which is preliminary data.</text>
</comment>
<keyword evidence="2" id="KW-1185">Reference proteome</keyword>
<evidence type="ECO:0000313" key="2">
    <source>
        <dbReference type="Proteomes" id="UP000652567"/>
    </source>
</evidence>
<reference evidence="1" key="1">
    <citation type="submission" date="2018-07" db="EMBL/GenBank/DDBJ databases">
        <title>Genome assembly of strain Ka43.</title>
        <authorList>
            <person name="Kukolya J."/>
            <person name="Nagy I."/>
            <person name="Horvath B."/>
            <person name="Toth A."/>
        </authorList>
    </citation>
    <scope>NUCLEOTIDE SEQUENCE</scope>
    <source>
        <strain evidence="1">KB43</strain>
    </source>
</reference>